<proteinExistence type="predicted"/>
<name>A0AA38U4Q9_9AGAR</name>
<sequence>MVDVCLAHEDEKGLDFWRWTLHLLDRAGHEFMSDEEDATILEESSSQRVASKLVKQVLLLKWRHPYFNNLCQFIDATIDIEATVFHRAGHASLERVRVTKESTWPPPPGRPKSFFSPVYLSSLQIYQKSALMFDEKDFPLRAFEGYTGT</sequence>
<gene>
    <name evidence="1" type="ORF">F5878DRAFT_549376</name>
</gene>
<dbReference type="EMBL" id="MU807373">
    <property type="protein sequence ID" value="KAJ3831570.1"/>
    <property type="molecule type" value="Genomic_DNA"/>
</dbReference>
<organism evidence="1 2">
    <name type="scientific">Lentinula raphanica</name>
    <dbReference type="NCBI Taxonomy" id="153919"/>
    <lineage>
        <taxon>Eukaryota</taxon>
        <taxon>Fungi</taxon>
        <taxon>Dikarya</taxon>
        <taxon>Basidiomycota</taxon>
        <taxon>Agaricomycotina</taxon>
        <taxon>Agaricomycetes</taxon>
        <taxon>Agaricomycetidae</taxon>
        <taxon>Agaricales</taxon>
        <taxon>Marasmiineae</taxon>
        <taxon>Omphalotaceae</taxon>
        <taxon>Lentinula</taxon>
    </lineage>
</organism>
<dbReference type="Proteomes" id="UP001163846">
    <property type="component" value="Unassembled WGS sequence"/>
</dbReference>
<accession>A0AA38U4Q9</accession>
<keyword evidence="2" id="KW-1185">Reference proteome</keyword>
<reference evidence="1" key="1">
    <citation type="submission" date="2022-08" db="EMBL/GenBank/DDBJ databases">
        <authorList>
            <consortium name="DOE Joint Genome Institute"/>
            <person name="Min B."/>
            <person name="Riley R."/>
            <person name="Sierra-Patev S."/>
            <person name="Naranjo-Ortiz M."/>
            <person name="Looney B."/>
            <person name="Konkel Z."/>
            <person name="Slot J.C."/>
            <person name="Sakamoto Y."/>
            <person name="Steenwyk J.L."/>
            <person name="Rokas A."/>
            <person name="Carro J."/>
            <person name="Camarero S."/>
            <person name="Ferreira P."/>
            <person name="Molpeceres G."/>
            <person name="Ruiz-Duenas F.J."/>
            <person name="Serrano A."/>
            <person name="Henrissat B."/>
            <person name="Drula E."/>
            <person name="Hughes K.W."/>
            <person name="Mata J.L."/>
            <person name="Ishikawa N.K."/>
            <person name="Vargas-Isla R."/>
            <person name="Ushijima S."/>
            <person name="Smith C.A."/>
            <person name="Ahrendt S."/>
            <person name="Andreopoulos W."/>
            <person name="He G."/>
            <person name="Labutti K."/>
            <person name="Lipzen A."/>
            <person name="Ng V."/>
            <person name="Sandor L."/>
            <person name="Barry K."/>
            <person name="Martinez A.T."/>
            <person name="Xiao Y."/>
            <person name="Gibbons J.G."/>
            <person name="Terashima K."/>
            <person name="Hibbett D.S."/>
            <person name="Grigoriev I.V."/>
        </authorList>
    </citation>
    <scope>NUCLEOTIDE SEQUENCE</scope>
    <source>
        <strain evidence="1">TFB9207</strain>
    </source>
</reference>
<protein>
    <submittedName>
        <fullName evidence="1">Uncharacterized protein</fullName>
    </submittedName>
</protein>
<comment type="caution">
    <text evidence="1">The sequence shown here is derived from an EMBL/GenBank/DDBJ whole genome shotgun (WGS) entry which is preliminary data.</text>
</comment>
<dbReference type="AlphaFoldDB" id="A0AA38U4Q9"/>
<evidence type="ECO:0000313" key="2">
    <source>
        <dbReference type="Proteomes" id="UP001163846"/>
    </source>
</evidence>
<evidence type="ECO:0000313" key="1">
    <source>
        <dbReference type="EMBL" id="KAJ3831570.1"/>
    </source>
</evidence>